<dbReference type="InterPro" id="IPR015883">
    <property type="entry name" value="Glyco_hydro_20_cat"/>
</dbReference>
<dbReference type="GO" id="GO:0004563">
    <property type="term" value="F:beta-N-acetylhexosaminidase activity"/>
    <property type="evidence" value="ECO:0007669"/>
    <property type="project" value="InterPro"/>
</dbReference>
<feature type="domain" description="F5/8 type C" evidence="6">
    <location>
        <begin position="624"/>
        <end position="755"/>
    </location>
</feature>
<dbReference type="Gene3D" id="3.20.20.80">
    <property type="entry name" value="Glycosidases"/>
    <property type="match status" value="1"/>
</dbReference>
<dbReference type="InterPro" id="IPR008979">
    <property type="entry name" value="Galactose-bd-like_sf"/>
</dbReference>
<dbReference type="SUPFAM" id="SSF55545">
    <property type="entry name" value="beta-N-acetylhexosaminidase-like domain"/>
    <property type="match status" value="1"/>
</dbReference>
<sequence length="755" mass="81953">MRLRPLATAMTVAIAAVILAPAPATAAPHQQTVPAMRQWTAGTGSYTFGAASRIVVDPAYATQLSADAATFAEDLAILAGRTVSVVQQATPATGDLFLTLGSTDPAEGYTMTAGASLRIQGRDPAGAFYGTRSALQLLRQSPSIAAGTARDWPTKPERGLMVDQGRKFFTVDWLRRHLKELAYLKLNVFHFHLSDTFGFRLESTTHPEIVSAQHYTKQQIQELISLGTKYHVAIVPEIDMPGHMNAILAPHPELQLDNQSGQRDPYFLDLSEPGAYTLAQDVINEYLPLFPSRYWHVGADEYVSNYAAYPQLLTYARAHYGASATAKDTYYGFINWVNDLVRAGGKTLRMWNDGIKSGDGTINPASNIVVEFWFNYGLTPQQLLGRGHTVANESWDPTYYVLGGDKPDNVWAYETWQPELFQGGGTVTDPARNLGSNVHVWCDNPNAETEDQIAAGIKYTLRVLAQQTWGSAKPAATYAAWLPIADAVGRSPGWPTDTPAGNLALGKPVLASSTETVNFPATNAVDGSYGSRWASTYVDPSWIRVDLGAPTALGRVVLRWEAAYGRAYQIQLSNDASTWTTVYSTTTGDGGVDDITLSGTGRYLRMNGTARGTSWGYSLYEIEAYAPAGNPNRALNRPVAVSSTETATFPGSAAVDGSSATRWSSLYVDPSWIQVDLGATVAVNRVVLRWEAAYGRAYQIQVSADATNWTTIYTTNTGDGGVDDLAVSGSGRYLRMLGTARATAWGYSLWEVEVY</sequence>
<comment type="caution">
    <text evidence="7">The sequence shown here is derived from an EMBL/GenBank/DDBJ whole genome shotgun (WGS) entry which is preliminary data.</text>
</comment>
<name>A0A8J3VJI9_9ACTN</name>
<accession>A0A8J3VJI9</accession>
<evidence type="ECO:0000259" key="6">
    <source>
        <dbReference type="PROSITE" id="PS50022"/>
    </source>
</evidence>
<evidence type="ECO:0000256" key="5">
    <source>
        <dbReference type="SAM" id="SignalP"/>
    </source>
</evidence>
<comment type="similarity">
    <text evidence="1">Belongs to the glycosyl hydrolase 20 family.</text>
</comment>
<evidence type="ECO:0000313" key="7">
    <source>
        <dbReference type="EMBL" id="GIH09474.1"/>
    </source>
</evidence>
<organism evidence="7 8">
    <name type="scientific">Rhizocola hellebori</name>
    <dbReference type="NCBI Taxonomy" id="1392758"/>
    <lineage>
        <taxon>Bacteria</taxon>
        <taxon>Bacillati</taxon>
        <taxon>Actinomycetota</taxon>
        <taxon>Actinomycetes</taxon>
        <taxon>Micromonosporales</taxon>
        <taxon>Micromonosporaceae</taxon>
        <taxon>Rhizocola</taxon>
    </lineage>
</organism>
<keyword evidence="2" id="KW-0378">Hydrolase</keyword>
<dbReference type="EMBL" id="BONY01000069">
    <property type="protein sequence ID" value="GIH09474.1"/>
    <property type="molecule type" value="Genomic_DNA"/>
</dbReference>
<dbReference type="Pfam" id="PF22633">
    <property type="entry name" value="F5_F8_type_C_2"/>
    <property type="match status" value="1"/>
</dbReference>
<dbReference type="AlphaFoldDB" id="A0A8J3VJI9"/>
<gene>
    <name evidence="7" type="ORF">Rhe02_75410</name>
</gene>
<reference evidence="7" key="1">
    <citation type="submission" date="2021-01" db="EMBL/GenBank/DDBJ databases">
        <title>Whole genome shotgun sequence of Rhizocola hellebori NBRC 109834.</title>
        <authorList>
            <person name="Komaki H."/>
            <person name="Tamura T."/>
        </authorList>
    </citation>
    <scope>NUCLEOTIDE SEQUENCE</scope>
    <source>
        <strain evidence="7">NBRC 109834</strain>
    </source>
</reference>
<evidence type="ECO:0000256" key="3">
    <source>
        <dbReference type="ARBA" id="ARBA00023295"/>
    </source>
</evidence>
<dbReference type="Gene3D" id="2.60.120.260">
    <property type="entry name" value="Galactose-binding domain-like"/>
    <property type="match status" value="2"/>
</dbReference>
<feature type="chain" id="PRO_5035282907" description="F5/8 type C domain-containing protein" evidence="5">
    <location>
        <begin position="27"/>
        <end position="755"/>
    </location>
</feature>
<dbReference type="PRINTS" id="PR00738">
    <property type="entry name" value="GLHYDRLASE20"/>
</dbReference>
<dbReference type="InterPro" id="IPR052764">
    <property type="entry name" value="GH20_Enzymes"/>
</dbReference>
<dbReference type="InterPro" id="IPR025705">
    <property type="entry name" value="Beta_hexosaminidase_sua/sub"/>
</dbReference>
<dbReference type="InterPro" id="IPR017853">
    <property type="entry name" value="GH"/>
</dbReference>
<keyword evidence="8" id="KW-1185">Reference proteome</keyword>
<evidence type="ECO:0000313" key="8">
    <source>
        <dbReference type="Proteomes" id="UP000612899"/>
    </source>
</evidence>
<dbReference type="Gene3D" id="3.30.379.10">
    <property type="entry name" value="Chitobiase/beta-hexosaminidase domain 2-like"/>
    <property type="match status" value="1"/>
</dbReference>
<dbReference type="CDD" id="cd06564">
    <property type="entry name" value="GH20_DspB_LnbB-like"/>
    <property type="match status" value="1"/>
</dbReference>
<feature type="signal peptide" evidence="5">
    <location>
        <begin position="1"/>
        <end position="26"/>
    </location>
</feature>
<evidence type="ECO:0000256" key="2">
    <source>
        <dbReference type="ARBA" id="ARBA00022801"/>
    </source>
</evidence>
<keyword evidence="5" id="KW-0732">Signal</keyword>
<dbReference type="InterPro" id="IPR015882">
    <property type="entry name" value="HEX_bac_N"/>
</dbReference>
<dbReference type="SUPFAM" id="SSF49785">
    <property type="entry name" value="Galactose-binding domain-like"/>
    <property type="match status" value="2"/>
</dbReference>
<dbReference type="PROSITE" id="PS50022">
    <property type="entry name" value="FA58C_3"/>
    <property type="match status" value="2"/>
</dbReference>
<keyword evidence="3" id="KW-0326">Glycosidase</keyword>
<dbReference type="RefSeq" id="WP_239124303.1">
    <property type="nucleotide sequence ID" value="NZ_BONY01000069.1"/>
</dbReference>
<dbReference type="InterPro" id="IPR000421">
    <property type="entry name" value="FA58C"/>
</dbReference>
<protein>
    <recommendedName>
        <fullName evidence="6">F5/8 type C domain-containing protein</fullName>
    </recommendedName>
</protein>
<feature type="domain" description="F5/8 type C" evidence="6">
    <location>
        <begin position="496"/>
        <end position="623"/>
    </location>
</feature>
<dbReference type="Pfam" id="PF00728">
    <property type="entry name" value="Glyco_hydro_20"/>
    <property type="match status" value="1"/>
</dbReference>
<proteinExistence type="inferred from homology"/>
<dbReference type="Proteomes" id="UP000612899">
    <property type="component" value="Unassembled WGS sequence"/>
</dbReference>
<dbReference type="PANTHER" id="PTHR43678">
    <property type="entry name" value="PUTATIVE (AFU_ORTHOLOGUE AFUA_2G00640)-RELATED"/>
    <property type="match status" value="1"/>
</dbReference>
<evidence type="ECO:0000256" key="4">
    <source>
        <dbReference type="PIRSR" id="PIRSR625705-1"/>
    </source>
</evidence>
<dbReference type="Pfam" id="PF00754">
    <property type="entry name" value="F5_F8_type_C"/>
    <property type="match status" value="1"/>
</dbReference>
<feature type="active site" description="Proton donor" evidence="4">
    <location>
        <position position="301"/>
    </location>
</feature>
<dbReference type="SUPFAM" id="SSF51445">
    <property type="entry name" value="(Trans)glycosidases"/>
    <property type="match status" value="1"/>
</dbReference>
<evidence type="ECO:0000256" key="1">
    <source>
        <dbReference type="ARBA" id="ARBA00006285"/>
    </source>
</evidence>
<dbReference type="PANTHER" id="PTHR43678:SF1">
    <property type="entry name" value="BETA-N-ACETYLHEXOSAMINIDASE"/>
    <property type="match status" value="1"/>
</dbReference>
<dbReference type="GO" id="GO:0005975">
    <property type="term" value="P:carbohydrate metabolic process"/>
    <property type="evidence" value="ECO:0007669"/>
    <property type="project" value="InterPro"/>
</dbReference>
<dbReference type="InterPro" id="IPR029018">
    <property type="entry name" value="Hex-like_dom2"/>
</dbReference>
<dbReference type="Pfam" id="PF02838">
    <property type="entry name" value="Glyco_hydro_20b"/>
    <property type="match status" value="1"/>
</dbReference>